<evidence type="ECO:0000256" key="3">
    <source>
        <dbReference type="SAM" id="MobiDB-lite"/>
    </source>
</evidence>
<accession>I3S7T7</accession>
<proteinExistence type="evidence at transcript level"/>
<feature type="compositionally biased region" description="Low complexity" evidence="3">
    <location>
        <begin position="163"/>
        <end position="177"/>
    </location>
</feature>
<dbReference type="OrthoDB" id="691484at2759"/>
<dbReference type="GO" id="GO:0005634">
    <property type="term" value="C:nucleus"/>
    <property type="evidence" value="ECO:0007669"/>
    <property type="project" value="UniProtKB-SubCell"/>
</dbReference>
<evidence type="ECO:0000256" key="2">
    <source>
        <dbReference type="ARBA" id="ARBA00023242"/>
    </source>
</evidence>
<dbReference type="AlphaFoldDB" id="I3S7T7"/>
<feature type="compositionally biased region" description="Acidic residues" evidence="3">
    <location>
        <begin position="26"/>
        <end position="36"/>
    </location>
</feature>
<dbReference type="PANTHER" id="PTHR33172:SF96">
    <property type="entry name" value="PROTEIN OXIDATIVE STRESS 3 LIKE 3"/>
    <property type="match status" value="1"/>
</dbReference>
<dbReference type="PANTHER" id="PTHR33172">
    <property type="entry name" value="OS08G0516900 PROTEIN"/>
    <property type="match status" value="1"/>
</dbReference>
<dbReference type="GO" id="GO:0006950">
    <property type="term" value="P:response to stress"/>
    <property type="evidence" value="ECO:0007669"/>
    <property type="project" value="UniProtKB-ARBA"/>
</dbReference>
<dbReference type="InterPro" id="IPR051992">
    <property type="entry name" value="OxStress_Response_Reg"/>
</dbReference>
<feature type="region of interest" description="Disordered" evidence="3">
    <location>
        <begin position="26"/>
        <end position="72"/>
    </location>
</feature>
<evidence type="ECO:0000313" key="4">
    <source>
        <dbReference type="EMBL" id="AFK36329.1"/>
    </source>
</evidence>
<comment type="subcellular location">
    <subcellularLocation>
        <location evidence="1">Nucleus</location>
    </subcellularLocation>
</comment>
<dbReference type="GeneID" id="130713825"/>
<keyword evidence="2" id="KW-0539">Nucleus</keyword>
<name>I3S7T7_LOTJA</name>
<reference evidence="4" key="1">
    <citation type="submission" date="2012-05" db="EMBL/GenBank/DDBJ databases">
        <authorList>
            <person name="Krishnakumar V."/>
            <person name="Cheung F."/>
            <person name="Xiao Y."/>
            <person name="Chan A."/>
            <person name="Moskal W.A."/>
            <person name="Town C.D."/>
        </authorList>
    </citation>
    <scope>NUCLEOTIDE SEQUENCE</scope>
</reference>
<dbReference type="OMA" id="HGMPCLS"/>
<feature type="compositionally biased region" description="Acidic residues" evidence="3">
    <location>
        <begin position="49"/>
        <end position="63"/>
    </location>
</feature>
<sequence>MPLALETDRGLGLRRSRFIPCDSIYDEDIPEEDSDCSDASSIGRNSVSSDDDSDREDSGEVEEQSTFKSPLDTMNDLEEELPLKKGISKFYNGKSKSYTSLADAAAVTSVQQMAKPEDPYAKKRKDLLARNMLIARSRSCAYNLGGISKRSANIGGGKSCLNLSSSEEGQSSATSLSPPFPLPPLHPHPHAHSNKASANKSQPPPPWRTYSWSDLHSVVAEVHEISGLAICSGNDGNKVH</sequence>
<protein>
    <submittedName>
        <fullName evidence="4">Uncharacterized protein</fullName>
    </submittedName>
</protein>
<dbReference type="EMBL" id="BT136534">
    <property type="protein sequence ID" value="AFK36329.1"/>
    <property type="molecule type" value="mRNA"/>
</dbReference>
<organism evidence="4">
    <name type="scientific">Lotus japonicus</name>
    <name type="common">Lotus corniculatus var. japonicus</name>
    <dbReference type="NCBI Taxonomy" id="34305"/>
    <lineage>
        <taxon>Eukaryota</taxon>
        <taxon>Viridiplantae</taxon>
        <taxon>Streptophyta</taxon>
        <taxon>Embryophyta</taxon>
        <taxon>Tracheophyta</taxon>
        <taxon>Spermatophyta</taxon>
        <taxon>Magnoliopsida</taxon>
        <taxon>eudicotyledons</taxon>
        <taxon>Gunneridae</taxon>
        <taxon>Pentapetalae</taxon>
        <taxon>rosids</taxon>
        <taxon>fabids</taxon>
        <taxon>Fabales</taxon>
        <taxon>Fabaceae</taxon>
        <taxon>Papilionoideae</taxon>
        <taxon>50 kb inversion clade</taxon>
        <taxon>NPAAA clade</taxon>
        <taxon>Hologalegina</taxon>
        <taxon>robinioid clade</taxon>
        <taxon>Loteae</taxon>
        <taxon>Lotus</taxon>
    </lineage>
</organism>
<evidence type="ECO:0000256" key="1">
    <source>
        <dbReference type="ARBA" id="ARBA00004123"/>
    </source>
</evidence>
<dbReference type="KEGG" id="lja:130713825"/>
<feature type="region of interest" description="Disordered" evidence="3">
    <location>
        <begin position="163"/>
        <end position="210"/>
    </location>
</feature>
<dbReference type="RefSeq" id="XP_057419621.1">
    <property type="nucleotide sequence ID" value="XM_057563638.1"/>
</dbReference>